<organism evidence="10 11">
    <name type="scientific">Natronobacillus azotifigens</name>
    <dbReference type="NCBI Taxonomy" id="472978"/>
    <lineage>
        <taxon>Bacteria</taxon>
        <taxon>Bacillati</taxon>
        <taxon>Bacillota</taxon>
        <taxon>Bacilli</taxon>
        <taxon>Bacillales</taxon>
        <taxon>Bacillaceae</taxon>
        <taxon>Natronobacillus</taxon>
    </lineage>
</organism>
<dbReference type="CDD" id="cd04489">
    <property type="entry name" value="ExoVII_LU_OBF"/>
    <property type="match status" value="1"/>
</dbReference>
<dbReference type="GO" id="GO:0006308">
    <property type="term" value="P:DNA catabolic process"/>
    <property type="evidence" value="ECO:0007669"/>
    <property type="project" value="UniProtKB-UniRule"/>
</dbReference>
<dbReference type="InterPro" id="IPR020579">
    <property type="entry name" value="Exonuc_VII_lsu_C"/>
</dbReference>
<comment type="function">
    <text evidence="5">Bidirectionally degrades single-stranded DNA into large acid-insoluble oligonucleotides, which are then degraded further into small acid-soluble oligonucleotides.</text>
</comment>
<dbReference type="GO" id="GO:0008855">
    <property type="term" value="F:exodeoxyribonuclease VII activity"/>
    <property type="evidence" value="ECO:0007669"/>
    <property type="project" value="UniProtKB-UniRule"/>
</dbReference>
<dbReference type="GO" id="GO:0005737">
    <property type="term" value="C:cytoplasm"/>
    <property type="evidence" value="ECO:0007669"/>
    <property type="project" value="UniProtKB-SubCell"/>
</dbReference>
<comment type="similarity">
    <text evidence="5 6">Belongs to the XseA family.</text>
</comment>
<accession>A0A9J6REW1</accession>
<proteinExistence type="inferred from homology"/>
<dbReference type="GO" id="GO:0003676">
    <property type="term" value="F:nucleic acid binding"/>
    <property type="evidence" value="ECO:0007669"/>
    <property type="project" value="InterPro"/>
</dbReference>
<dbReference type="HAMAP" id="MF_00378">
    <property type="entry name" value="Exonuc_7_L"/>
    <property type="match status" value="1"/>
</dbReference>
<comment type="subunit">
    <text evidence="5">Heterooligomer composed of large and small subunits.</text>
</comment>
<evidence type="ECO:0000256" key="3">
    <source>
        <dbReference type="ARBA" id="ARBA00022801"/>
    </source>
</evidence>
<comment type="subcellular location">
    <subcellularLocation>
        <location evidence="5 6">Cytoplasm</location>
    </subcellularLocation>
</comment>
<dbReference type="EC" id="3.1.11.6" evidence="5"/>
<dbReference type="InterPro" id="IPR003753">
    <property type="entry name" value="Exonuc_VII_L"/>
</dbReference>
<dbReference type="PANTHER" id="PTHR30008">
    <property type="entry name" value="EXODEOXYRIBONUCLEASE 7 LARGE SUBUNIT"/>
    <property type="match status" value="1"/>
</dbReference>
<keyword evidence="11" id="KW-1185">Reference proteome</keyword>
<evidence type="ECO:0000313" key="11">
    <source>
        <dbReference type="Proteomes" id="UP001084197"/>
    </source>
</evidence>
<dbReference type="InterPro" id="IPR025824">
    <property type="entry name" value="OB-fold_nuc-bd_dom"/>
</dbReference>
<dbReference type="EMBL" id="JAPRAT010000027">
    <property type="protein sequence ID" value="MCZ0704095.1"/>
    <property type="molecule type" value="Genomic_DNA"/>
</dbReference>
<keyword evidence="7" id="KW-0175">Coiled coil</keyword>
<feature type="coiled-coil region" evidence="7">
    <location>
        <begin position="309"/>
        <end position="374"/>
    </location>
</feature>
<keyword evidence="3 5" id="KW-0378">Hydrolase</keyword>
<dbReference type="NCBIfam" id="TIGR00237">
    <property type="entry name" value="xseA"/>
    <property type="match status" value="1"/>
</dbReference>
<evidence type="ECO:0000256" key="1">
    <source>
        <dbReference type="ARBA" id="ARBA00022490"/>
    </source>
</evidence>
<evidence type="ECO:0000256" key="2">
    <source>
        <dbReference type="ARBA" id="ARBA00022722"/>
    </source>
</evidence>
<evidence type="ECO:0000256" key="4">
    <source>
        <dbReference type="ARBA" id="ARBA00022839"/>
    </source>
</evidence>
<protein>
    <recommendedName>
        <fullName evidence="5">Exodeoxyribonuclease 7 large subunit</fullName>
        <ecNumber evidence="5">3.1.11.6</ecNumber>
    </recommendedName>
    <alternativeName>
        <fullName evidence="5">Exodeoxyribonuclease VII large subunit</fullName>
        <shortName evidence="5">Exonuclease VII large subunit</shortName>
    </alternativeName>
</protein>
<evidence type="ECO:0000259" key="8">
    <source>
        <dbReference type="Pfam" id="PF02601"/>
    </source>
</evidence>
<dbReference type="GO" id="GO:0009318">
    <property type="term" value="C:exodeoxyribonuclease VII complex"/>
    <property type="evidence" value="ECO:0007669"/>
    <property type="project" value="UniProtKB-UniRule"/>
</dbReference>
<keyword evidence="2 5" id="KW-0540">Nuclease</keyword>
<dbReference type="RefSeq" id="WP_268780862.1">
    <property type="nucleotide sequence ID" value="NZ_JAPRAT010000027.1"/>
</dbReference>
<dbReference type="Pfam" id="PF02601">
    <property type="entry name" value="Exonuc_VII_L"/>
    <property type="match status" value="1"/>
</dbReference>
<sequence length="453" mass="51846">MKGQDNYLTVTALTRYIKRKFELDKHLTTVWLKGEISNFKHHSRGHMYFTLKDEQSRIQSVMFAGNNRSLKFTPESGMQVLIKGEVSVYEPQGQYQLYVHEMEPDGIGALQLAYEQLRNKLREEGLFSSDRKKTLPLYPKHVGIVTSPTGAAVRDILITLKRRYPLVNITLFPVLVQGLEAKYSIANAIDQANTLESLDLLIVGRGGGSLEELWAFNEELVVRAIDRSRIPIISAVGHETDSTIADFAADVRAATPTAAAELAVPSQAELIDKICRLQQTIHRQMKQKTSADLEKLERLKKSYAFRYPRQLITQKEQELDRLLERLNRQTSNTHKQKQEQLQQLVDRISRSHPMKQLEEAKEQLLHTKQQVTRSFSQLYQTKVEHFTKQLEKLEILSPLSIMRRGYTISYRNDGKMIKSVKQVQPGEQISVKLTDGSVDCQVWGIEEGENVES</sequence>
<evidence type="ECO:0000259" key="9">
    <source>
        <dbReference type="Pfam" id="PF13742"/>
    </source>
</evidence>
<feature type="domain" description="OB-fold nucleic acid binding" evidence="9">
    <location>
        <begin position="8"/>
        <end position="103"/>
    </location>
</feature>
<dbReference type="Proteomes" id="UP001084197">
    <property type="component" value="Unassembled WGS sequence"/>
</dbReference>
<gene>
    <name evidence="5 10" type="primary">xseA</name>
    <name evidence="10" type="ORF">OWO01_12840</name>
</gene>
<evidence type="ECO:0000313" key="10">
    <source>
        <dbReference type="EMBL" id="MCZ0704095.1"/>
    </source>
</evidence>
<keyword evidence="4 5" id="KW-0269">Exonuclease</keyword>
<keyword evidence="1 5" id="KW-0963">Cytoplasm</keyword>
<comment type="caution">
    <text evidence="10">The sequence shown here is derived from an EMBL/GenBank/DDBJ whole genome shotgun (WGS) entry which is preliminary data.</text>
</comment>
<dbReference type="PANTHER" id="PTHR30008:SF0">
    <property type="entry name" value="EXODEOXYRIBONUCLEASE 7 LARGE SUBUNIT"/>
    <property type="match status" value="1"/>
</dbReference>
<dbReference type="Pfam" id="PF13742">
    <property type="entry name" value="tRNA_anti_2"/>
    <property type="match status" value="1"/>
</dbReference>
<evidence type="ECO:0000256" key="5">
    <source>
        <dbReference type="HAMAP-Rule" id="MF_00378"/>
    </source>
</evidence>
<name>A0A9J6REW1_9BACI</name>
<evidence type="ECO:0000256" key="7">
    <source>
        <dbReference type="SAM" id="Coils"/>
    </source>
</evidence>
<comment type="catalytic activity">
    <reaction evidence="5 6">
        <text>Exonucleolytic cleavage in either 5'- to 3'- or 3'- to 5'-direction to yield nucleoside 5'-phosphates.</text>
        <dbReference type="EC" id="3.1.11.6"/>
    </reaction>
</comment>
<feature type="domain" description="Exonuclease VII large subunit C-terminal" evidence="8">
    <location>
        <begin position="126"/>
        <end position="441"/>
    </location>
</feature>
<reference evidence="10" key="1">
    <citation type="submission" date="2022-11" db="EMBL/GenBank/DDBJ databases">
        <title>WGS of Natronobacillus azotifigens 24KS-1, an anaerobic diazotrophic haloalkaliphile from soda-rich habitats.</title>
        <authorList>
            <person name="Sorokin D.Y."/>
            <person name="Merkel A.Y."/>
        </authorList>
    </citation>
    <scope>NUCLEOTIDE SEQUENCE</scope>
    <source>
        <strain evidence="10">24KS-1</strain>
    </source>
</reference>
<dbReference type="AlphaFoldDB" id="A0A9J6REW1"/>
<evidence type="ECO:0000256" key="6">
    <source>
        <dbReference type="RuleBase" id="RU004355"/>
    </source>
</evidence>